<organism evidence="3 4">
    <name type="scientific">Allokutzneria albata</name>
    <name type="common">Kibdelosporangium albatum</name>
    <dbReference type="NCBI Taxonomy" id="211114"/>
    <lineage>
        <taxon>Bacteria</taxon>
        <taxon>Bacillati</taxon>
        <taxon>Actinomycetota</taxon>
        <taxon>Actinomycetes</taxon>
        <taxon>Pseudonocardiales</taxon>
        <taxon>Pseudonocardiaceae</taxon>
        <taxon>Allokutzneria</taxon>
    </lineage>
</organism>
<dbReference type="SUPFAM" id="SSF89372">
    <property type="entry name" value="Fucose-specific lectin"/>
    <property type="match status" value="1"/>
</dbReference>
<keyword evidence="1" id="KW-0732">Signal</keyword>
<dbReference type="InterPro" id="IPR058502">
    <property type="entry name" value="PLL-like_beta-prop"/>
</dbReference>
<evidence type="ECO:0000313" key="3">
    <source>
        <dbReference type="EMBL" id="SDM95640.1"/>
    </source>
</evidence>
<dbReference type="RefSeq" id="WP_030430570.1">
    <property type="nucleotide sequence ID" value="NZ_JOEF01000013.1"/>
</dbReference>
<feature type="chain" id="PRO_5009246087" description="PLL-like beta propeller domain-containing protein" evidence="1">
    <location>
        <begin position="27"/>
        <end position="354"/>
    </location>
</feature>
<dbReference type="AlphaFoldDB" id="A0A1G9XFY9"/>
<protein>
    <recommendedName>
        <fullName evidence="2">PLL-like beta propeller domain-containing protein</fullName>
    </recommendedName>
</protein>
<evidence type="ECO:0000259" key="2">
    <source>
        <dbReference type="Pfam" id="PF26607"/>
    </source>
</evidence>
<accession>A0A1G9XFY9</accession>
<feature type="domain" description="PLL-like beta propeller" evidence="2">
    <location>
        <begin position="35"/>
        <end position="127"/>
    </location>
</feature>
<sequence>MRFTSRGALALSVALVLGLAGVPAQAGYPLYSAATSPAVAAGKDGLLEVFAPAPPNAALHHRRQLPGGVWGPWEEFGGPTEGAPTVVRTAEGLLEVFALDRRDGRAGERIRHRVQLADGAWGPWEDFGAAASVPVAAEGGTDLFALAPGGSKLLHRARSDAGWGPWEDFGEGSGLPAVARGGDGQLRVFTTLSGQLLGRTRTPAGWSQWTPLGGPADAHSPVAAATESGVVVFVTAGQRMHELRDGWTVFSEPVTGRPSVGRNADGRLEVFVVGRDASSVQHRRETAIGWGPWQTFDGVSAVCSPGVASTVDGRLELFTLAPAGESIVVRAQVVPSGTWGPAQVLGGPASPRCE</sequence>
<feature type="signal peptide" evidence="1">
    <location>
        <begin position="1"/>
        <end position="26"/>
    </location>
</feature>
<evidence type="ECO:0000256" key="1">
    <source>
        <dbReference type="SAM" id="SignalP"/>
    </source>
</evidence>
<keyword evidence="4" id="KW-1185">Reference proteome</keyword>
<feature type="domain" description="PLL-like beta propeller" evidence="2">
    <location>
        <begin position="246"/>
        <end position="347"/>
    </location>
</feature>
<dbReference type="eggNOG" id="COG1621">
    <property type="taxonomic scope" value="Bacteria"/>
</dbReference>
<dbReference type="OrthoDB" id="7671932at2"/>
<reference evidence="3 4" key="1">
    <citation type="submission" date="2016-10" db="EMBL/GenBank/DDBJ databases">
        <authorList>
            <person name="de Groot N.N."/>
        </authorList>
    </citation>
    <scope>NUCLEOTIDE SEQUENCE [LARGE SCALE GENOMIC DNA]</scope>
    <source>
        <strain evidence="3 4">DSM 44149</strain>
    </source>
</reference>
<evidence type="ECO:0000313" key="4">
    <source>
        <dbReference type="Proteomes" id="UP000183376"/>
    </source>
</evidence>
<dbReference type="Pfam" id="PF26607">
    <property type="entry name" value="DUF8189"/>
    <property type="match status" value="2"/>
</dbReference>
<proteinExistence type="predicted"/>
<dbReference type="Gene3D" id="2.120.10.70">
    <property type="entry name" value="Fucose-specific lectin"/>
    <property type="match status" value="2"/>
</dbReference>
<dbReference type="EMBL" id="LT629701">
    <property type="protein sequence ID" value="SDM95640.1"/>
    <property type="molecule type" value="Genomic_DNA"/>
</dbReference>
<dbReference type="Proteomes" id="UP000183376">
    <property type="component" value="Chromosome I"/>
</dbReference>
<dbReference type="STRING" id="211114.SAMN04489726_4187"/>
<gene>
    <name evidence="3" type="ORF">SAMN04489726_4187</name>
</gene>
<name>A0A1G9XFY9_ALLAB</name>